<evidence type="ECO:0000256" key="2">
    <source>
        <dbReference type="PROSITE-ProRule" id="PRU00497"/>
    </source>
</evidence>
<keyword evidence="4" id="KW-1185">Reference proteome</keyword>
<evidence type="ECO:0000313" key="3">
    <source>
        <dbReference type="EMBL" id="KAJ8922176.1"/>
    </source>
</evidence>
<dbReference type="EMBL" id="JANEYG010000007">
    <property type="protein sequence ID" value="KAJ8922176.1"/>
    <property type="molecule type" value="Genomic_DNA"/>
</dbReference>
<reference evidence="3 4" key="1">
    <citation type="journal article" date="2023" name="Insect Mol. Biol.">
        <title>Genome sequencing provides insights into the evolution of gene families encoding plant cell wall-degrading enzymes in longhorned beetles.</title>
        <authorList>
            <person name="Shin N.R."/>
            <person name="Okamura Y."/>
            <person name="Kirsch R."/>
            <person name="Pauchet Y."/>
        </authorList>
    </citation>
    <scope>NUCLEOTIDE SEQUENCE [LARGE SCALE GENOMIC DNA]</scope>
    <source>
        <strain evidence="3">EAD_L_NR</strain>
    </source>
</reference>
<proteinExistence type="predicted"/>
<dbReference type="PROSITE" id="PS00233">
    <property type="entry name" value="CHIT_BIND_RR_1"/>
    <property type="match status" value="1"/>
</dbReference>
<dbReference type="Proteomes" id="UP001159042">
    <property type="component" value="Unassembled WGS sequence"/>
</dbReference>
<dbReference type="GO" id="GO:0042302">
    <property type="term" value="F:structural constituent of cuticle"/>
    <property type="evidence" value="ECO:0007669"/>
    <property type="project" value="UniProtKB-UniRule"/>
</dbReference>
<gene>
    <name evidence="3" type="ORF">NQ315_004111</name>
</gene>
<accession>A0AAV8W7N8</accession>
<dbReference type="InterPro" id="IPR031311">
    <property type="entry name" value="CHIT_BIND_RR_consensus"/>
</dbReference>
<sequence>MVLTCSYMDVTGTDTFITLIASGGKALNAYFVPSFVLIDFDEENMRTTMAKTTLLKQHWCNVLVLVSIAVKITAGEDPRPEIFIPAKNFNPHPYELAAQTGERNGPVLFPPNPEDNLVESRSNFVTLTNFPNRDSHPVDSHPYAKVARKHKYRVIGRFDDEDPRVNEHARKALAKHAAQVLSYPPEKLAKYKTVSEQQGKDYAFSYKVVDRLRGDDFSHSQTRNSKATSGEYRVKLPDGRVQIVSYTADKNGYKADVKYTEDEGVTDQRGGGPRQGW</sequence>
<dbReference type="InterPro" id="IPR000618">
    <property type="entry name" value="Insect_cuticle"/>
</dbReference>
<comment type="caution">
    <text evidence="3">The sequence shown here is derived from an EMBL/GenBank/DDBJ whole genome shotgun (WGS) entry which is preliminary data.</text>
</comment>
<dbReference type="PANTHER" id="PTHR12236">
    <property type="entry name" value="STRUCTURAL CONTITUENT OF CUTICLE"/>
    <property type="match status" value="1"/>
</dbReference>
<keyword evidence="1 2" id="KW-0193">Cuticle</keyword>
<dbReference type="PANTHER" id="PTHR12236:SF79">
    <property type="entry name" value="CUTICULAR PROTEIN 50CB-RELATED"/>
    <property type="match status" value="1"/>
</dbReference>
<dbReference type="GO" id="GO:0031012">
    <property type="term" value="C:extracellular matrix"/>
    <property type="evidence" value="ECO:0007669"/>
    <property type="project" value="TreeGrafter"/>
</dbReference>
<dbReference type="GO" id="GO:0005615">
    <property type="term" value="C:extracellular space"/>
    <property type="evidence" value="ECO:0007669"/>
    <property type="project" value="TreeGrafter"/>
</dbReference>
<evidence type="ECO:0000313" key="4">
    <source>
        <dbReference type="Proteomes" id="UP001159042"/>
    </source>
</evidence>
<dbReference type="InterPro" id="IPR051217">
    <property type="entry name" value="Insect_Cuticle_Struc_Prot"/>
</dbReference>
<name>A0AAV8W7N8_9CUCU</name>
<dbReference type="Pfam" id="PF00379">
    <property type="entry name" value="Chitin_bind_4"/>
    <property type="match status" value="1"/>
</dbReference>
<dbReference type="AlphaFoldDB" id="A0AAV8W7N8"/>
<protein>
    <submittedName>
        <fullName evidence="3">Uncharacterized protein</fullName>
    </submittedName>
</protein>
<organism evidence="3 4">
    <name type="scientific">Exocentrus adspersus</name>
    <dbReference type="NCBI Taxonomy" id="1586481"/>
    <lineage>
        <taxon>Eukaryota</taxon>
        <taxon>Metazoa</taxon>
        <taxon>Ecdysozoa</taxon>
        <taxon>Arthropoda</taxon>
        <taxon>Hexapoda</taxon>
        <taxon>Insecta</taxon>
        <taxon>Pterygota</taxon>
        <taxon>Neoptera</taxon>
        <taxon>Endopterygota</taxon>
        <taxon>Coleoptera</taxon>
        <taxon>Polyphaga</taxon>
        <taxon>Cucujiformia</taxon>
        <taxon>Chrysomeloidea</taxon>
        <taxon>Cerambycidae</taxon>
        <taxon>Lamiinae</taxon>
        <taxon>Acanthocinini</taxon>
        <taxon>Exocentrus</taxon>
    </lineage>
</organism>
<evidence type="ECO:0000256" key="1">
    <source>
        <dbReference type="ARBA" id="ARBA00022460"/>
    </source>
</evidence>
<dbReference type="PROSITE" id="PS51155">
    <property type="entry name" value="CHIT_BIND_RR_2"/>
    <property type="match status" value="1"/>
</dbReference>